<dbReference type="Proteomes" id="UP001186041">
    <property type="component" value="Unassembled WGS sequence"/>
</dbReference>
<organism evidence="4 5">
    <name type="scientific">Mycolicibacterium fortuitum</name>
    <name type="common">Mycobacterium fortuitum</name>
    <dbReference type="NCBI Taxonomy" id="1766"/>
    <lineage>
        <taxon>Bacteria</taxon>
        <taxon>Bacillati</taxon>
        <taxon>Actinomycetota</taxon>
        <taxon>Actinomycetes</taxon>
        <taxon>Mycobacteriales</taxon>
        <taxon>Mycobacteriaceae</taxon>
        <taxon>Mycolicibacterium</taxon>
    </lineage>
</organism>
<comment type="caution">
    <text evidence="4">The sequence shown here is derived from an EMBL/GenBank/DDBJ whole genome shotgun (WGS) entry which is preliminary data.</text>
</comment>
<protein>
    <submittedName>
        <fullName evidence="4">FAD-dependent monooxygenase</fullName>
    </submittedName>
</protein>
<feature type="domain" description="FAD-binding" evidence="3">
    <location>
        <begin position="3"/>
        <end position="57"/>
    </location>
</feature>
<dbReference type="AlphaFoldDB" id="A0AAE4V7K4"/>
<dbReference type="GO" id="GO:0004497">
    <property type="term" value="F:monooxygenase activity"/>
    <property type="evidence" value="ECO:0007669"/>
    <property type="project" value="UniProtKB-KW"/>
</dbReference>
<dbReference type="EMBL" id="JAWLVV010000002">
    <property type="protein sequence ID" value="MDV7289354.1"/>
    <property type="molecule type" value="Genomic_DNA"/>
</dbReference>
<reference evidence="4" key="1">
    <citation type="submission" date="2023-10" db="EMBL/GenBank/DDBJ databases">
        <title>Mycolicibacterium fortuitum clinical isolates causing pulmonary infections in humans.</title>
        <authorList>
            <person name="Mejia-Ponce P.M."/>
            <person name="Zenteno-Cuevas R."/>
            <person name="Licona-Cassani C."/>
        </authorList>
    </citation>
    <scope>NUCLEOTIDE SEQUENCE</scope>
    <source>
        <strain evidence="4">M8</strain>
    </source>
</reference>
<evidence type="ECO:0000313" key="5">
    <source>
        <dbReference type="Proteomes" id="UP001186041"/>
    </source>
</evidence>
<keyword evidence="2 4" id="KW-0503">Monooxygenase</keyword>
<proteinExistence type="predicted"/>
<dbReference type="RefSeq" id="WP_225592774.1">
    <property type="nucleotide sequence ID" value="NZ_JAAZWM010000003.1"/>
</dbReference>
<dbReference type="InterPro" id="IPR002938">
    <property type="entry name" value="FAD-bd"/>
</dbReference>
<dbReference type="SUPFAM" id="SSF51905">
    <property type="entry name" value="FAD/NAD(P)-binding domain"/>
    <property type="match status" value="1"/>
</dbReference>
<dbReference type="PANTHER" id="PTHR13789:SF309">
    <property type="entry name" value="PUTATIVE (AFU_ORTHOLOGUE AFUA_6G14510)-RELATED"/>
    <property type="match status" value="1"/>
</dbReference>
<dbReference type="GO" id="GO:0071949">
    <property type="term" value="F:FAD binding"/>
    <property type="evidence" value="ECO:0007669"/>
    <property type="project" value="InterPro"/>
</dbReference>
<keyword evidence="1" id="KW-0560">Oxidoreductase</keyword>
<dbReference type="PANTHER" id="PTHR13789">
    <property type="entry name" value="MONOOXYGENASE"/>
    <property type="match status" value="1"/>
</dbReference>
<evidence type="ECO:0000256" key="2">
    <source>
        <dbReference type="ARBA" id="ARBA00023033"/>
    </source>
</evidence>
<evidence type="ECO:0000313" key="4">
    <source>
        <dbReference type="EMBL" id="MDV7289354.1"/>
    </source>
</evidence>
<sequence>MNSAHAVTPHLGQGANQAIEDAMTLAVVLRDARPGELGTRLRRYESLRMERTGQVRRQARAAGRIYRSTELTPRAQAEQLRAILDSVAINTYDAERIAEDAALAA</sequence>
<dbReference type="InterPro" id="IPR036188">
    <property type="entry name" value="FAD/NAD-bd_sf"/>
</dbReference>
<dbReference type="InterPro" id="IPR050493">
    <property type="entry name" value="FAD-dep_Monooxygenase_BioMet"/>
</dbReference>
<gene>
    <name evidence="4" type="ORF">R4485_04190</name>
</gene>
<dbReference type="Gene3D" id="3.50.50.60">
    <property type="entry name" value="FAD/NAD(P)-binding domain"/>
    <property type="match status" value="1"/>
</dbReference>
<evidence type="ECO:0000256" key="1">
    <source>
        <dbReference type="ARBA" id="ARBA00023002"/>
    </source>
</evidence>
<dbReference type="Pfam" id="PF01494">
    <property type="entry name" value="FAD_binding_3"/>
    <property type="match status" value="1"/>
</dbReference>
<evidence type="ECO:0000259" key="3">
    <source>
        <dbReference type="Pfam" id="PF01494"/>
    </source>
</evidence>
<accession>A0AAE4V7K4</accession>
<name>A0AAE4V7K4_MYCFO</name>